<feature type="signal peptide" evidence="1">
    <location>
        <begin position="1"/>
        <end position="21"/>
    </location>
</feature>
<evidence type="ECO:0000313" key="2">
    <source>
        <dbReference type="EMBL" id="TMI71364.1"/>
    </source>
</evidence>
<name>A0A537IJE2_9BACT</name>
<evidence type="ECO:0000256" key="1">
    <source>
        <dbReference type="SAM" id="SignalP"/>
    </source>
</evidence>
<comment type="caution">
    <text evidence="2">The sequence shown here is derived from an EMBL/GenBank/DDBJ whole genome shotgun (WGS) entry which is preliminary data.</text>
</comment>
<keyword evidence="1" id="KW-0732">Signal</keyword>
<accession>A0A537IJE2</accession>
<feature type="chain" id="PRO_5022014814" evidence="1">
    <location>
        <begin position="22"/>
        <end position="49"/>
    </location>
</feature>
<reference evidence="2 3" key="1">
    <citation type="journal article" date="2019" name="Nat. Microbiol.">
        <title>Mediterranean grassland soil C-N compound turnover is dependent on rainfall and depth, and is mediated by genomically divergent microorganisms.</title>
        <authorList>
            <person name="Diamond S."/>
            <person name="Andeer P.F."/>
            <person name="Li Z."/>
            <person name="Crits-Christoph A."/>
            <person name="Burstein D."/>
            <person name="Anantharaman K."/>
            <person name="Lane K.R."/>
            <person name="Thomas B.C."/>
            <person name="Pan C."/>
            <person name="Northen T.R."/>
            <person name="Banfield J.F."/>
        </authorList>
    </citation>
    <scope>NUCLEOTIDE SEQUENCE [LARGE SCALE GENOMIC DNA]</scope>
    <source>
        <strain evidence="2">NP_8</strain>
    </source>
</reference>
<dbReference type="EMBL" id="VBAP01000114">
    <property type="protein sequence ID" value="TMI71364.1"/>
    <property type="molecule type" value="Genomic_DNA"/>
</dbReference>
<dbReference type="AlphaFoldDB" id="A0A537IJE2"/>
<organism evidence="2 3">
    <name type="scientific">Candidatus Segetimicrobium genomatis</name>
    <dbReference type="NCBI Taxonomy" id="2569760"/>
    <lineage>
        <taxon>Bacteria</taxon>
        <taxon>Bacillati</taxon>
        <taxon>Candidatus Sysuimicrobiota</taxon>
        <taxon>Candidatus Sysuimicrobiia</taxon>
        <taxon>Candidatus Sysuimicrobiales</taxon>
        <taxon>Candidatus Segetimicrobiaceae</taxon>
        <taxon>Candidatus Segetimicrobium</taxon>
    </lineage>
</organism>
<sequence>MTRRAVSVLALSFALTGVAVAQSWPTRPITLVIPFAPGGGIDASARIQA</sequence>
<dbReference type="Gene3D" id="3.40.190.150">
    <property type="entry name" value="Bordetella uptake gene, domain 1"/>
    <property type="match status" value="1"/>
</dbReference>
<feature type="non-terminal residue" evidence="2">
    <location>
        <position position="49"/>
    </location>
</feature>
<dbReference type="Proteomes" id="UP000318834">
    <property type="component" value="Unassembled WGS sequence"/>
</dbReference>
<dbReference type="InterPro" id="IPR042100">
    <property type="entry name" value="Bug_dom1"/>
</dbReference>
<protein>
    <submittedName>
        <fullName evidence="2">Tripartite tricarboxylate transporter substrate binding protein</fullName>
    </submittedName>
</protein>
<evidence type="ECO:0000313" key="3">
    <source>
        <dbReference type="Proteomes" id="UP000318834"/>
    </source>
</evidence>
<proteinExistence type="predicted"/>
<gene>
    <name evidence="2" type="ORF">E6H05_12635</name>
</gene>